<keyword evidence="3" id="KW-1185">Reference proteome</keyword>
<feature type="region of interest" description="Disordered" evidence="1">
    <location>
        <begin position="1"/>
        <end position="21"/>
    </location>
</feature>
<dbReference type="Proteomes" id="UP001500282">
    <property type="component" value="Unassembled WGS sequence"/>
</dbReference>
<evidence type="ECO:0000256" key="1">
    <source>
        <dbReference type="SAM" id="MobiDB-lite"/>
    </source>
</evidence>
<sequence>MSSAALADPVGRTARESPVPTAAVMAPDREMNLIAYAFLSSGVKQRITAPATMLADRDGRMTFHF</sequence>
<proteinExistence type="predicted"/>
<evidence type="ECO:0000313" key="2">
    <source>
        <dbReference type="EMBL" id="GAA1286921.1"/>
    </source>
</evidence>
<comment type="caution">
    <text evidence="2">The sequence shown here is derived from an EMBL/GenBank/DDBJ whole genome shotgun (WGS) entry which is preliminary data.</text>
</comment>
<accession>A0ABN1X918</accession>
<gene>
    <name evidence="2" type="ORF">GCM10009579_57220</name>
</gene>
<dbReference type="EMBL" id="BAAAIH010000037">
    <property type="protein sequence ID" value="GAA1286921.1"/>
    <property type="molecule type" value="Genomic_DNA"/>
</dbReference>
<evidence type="ECO:0000313" key="3">
    <source>
        <dbReference type="Proteomes" id="UP001500282"/>
    </source>
</evidence>
<organism evidence="2 3">
    <name type="scientific">Streptomyces javensis</name>
    <dbReference type="NCBI Taxonomy" id="114698"/>
    <lineage>
        <taxon>Bacteria</taxon>
        <taxon>Bacillati</taxon>
        <taxon>Actinomycetota</taxon>
        <taxon>Actinomycetes</taxon>
        <taxon>Kitasatosporales</taxon>
        <taxon>Streptomycetaceae</taxon>
        <taxon>Streptomyces</taxon>
        <taxon>Streptomyces violaceusniger group</taxon>
    </lineage>
</organism>
<protein>
    <submittedName>
        <fullName evidence="2">Uncharacterized protein</fullName>
    </submittedName>
</protein>
<name>A0ABN1X918_9ACTN</name>
<reference evidence="2 3" key="1">
    <citation type="journal article" date="2019" name="Int. J. Syst. Evol. Microbiol.">
        <title>The Global Catalogue of Microorganisms (GCM) 10K type strain sequencing project: providing services to taxonomists for standard genome sequencing and annotation.</title>
        <authorList>
            <consortium name="The Broad Institute Genomics Platform"/>
            <consortium name="The Broad Institute Genome Sequencing Center for Infectious Disease"/>
            <person name="Wu L."/>
            <person name="Ma J."/>
        </authorList>
    </citation>
    <scope>NUCLEOTIDE SEQUENCE [LARGE SCALE GENOMIC DNA]</scope>
    <source>
        <strain evidence="2 3">JCM 11448</strain>
    </source>
</reference>